<organism evidence="5 6">
    <name type="scientific">Rheinheimera muenzenbergensis</name>
    <dbReference type="NCBI Taxonomy" id="1193628"/>
    <lineage>
        <taxon>Bacteria</taxon>
        <taxon>Pseudomonadati</taxon>
        <taxon>Pseudomonadota</taxon>
        <taxon>Gammaproteobacteria</taxon>
        <taxon>Chromatiales</taxon>
        <taxon>Chromatiaceae</taxon>
        <taxon>Rheinheimera</taxon>
    </lineage>
</organism>
<proteinExistence type="inferred from homology"/>
<dbReference type="Gene3D" id="3.30.450.90">
    <property type="match status" value="1"/>
</dbReference>
<evidence type="ECO:0000313" key="6">
    <source>
        <dbReference type="Proteomes" id="UP001375382"/>
    </source>
</evidence>
<dbReference type="InterPro" id="IPR027417">
    <property type="entry name" value="P-loop_NTPase"/>
</dbReference>
<protein>
    <submittedName>
        <fullName evidence="5">GspE/PulE family protein</fullName>
    </submittedName>
</protein>
<dbReference type="SUPFAM" id="SSF52540">
    <property type="entry name" value="P-loop containing nucleoside triphosphate hydrolases"/>
    <property type="match status" value="1"/>
</dbReference>
<keyword evidence="3" id="KW-0067">ATP-binding</keyword>
<sequence length="552" mass="60863">MSKLPQLLQDSFAVGTADIEKATAYQRKYGGQLEQILISMGSLSSEILPDLYARLLNLPTYTDKDVDQWELPVQARTFPLDQLIEKGWLPFSVSDSGWCFVTISPLNKDAQEIVFALGVNCSLVMVGNDLFNKLVVIARQNDDGVVNGELTSVEEARLRELASEAPTVNLLNALITRALRQRASDMHLEPSNGKGRVRFRIDGVLQDIDTIPPALVLPVITRLKILSNMDIAEKRRPQDGKIEMRIGGIDLDIRVSALPLNDGESVVMRFLRKDAIRYDMAVLGIAPDIEQKILQDIQTTAGVILLTGPTGSGKTTSLYTFLNKLNTPDVKIITLEDPVEYQLDGINQVQVQADIGFDFAAGLRSIVRQDPDIIMLGEIRDKETAAIAMQSALTGHLVFSTVHTNDAPSAYTRLLDLGVEEFLLNAALVSIVAQRLVRRLCEHCAAPALDAAELTERYQLQHYADELNSGKLHLCQAVGCEHCNHSGYKGRVAIIEYLRCNDVIKAIPKDQNFIQLARKANKSQQGRTLLEDGLLKAMQGTTTIAEVLRVAG</sequence>
<dbReference type="EMBL" id="JALAAR010000001">
    <property type="protein sequence ID" value="MEH8015832.1"/>
    <property type="molecule type" value="Genomic_DNA"/>
</dbReference>
<dbReference type="Pfam" id="PF00437">
    <property type="entry name" value="T2SSE"/>
    <property type="match status" value="1"/>
</dbReference>
<dbReference type="CDD" id="cd01129">
    <property type="entry name" value="PulE-GspE-like"/>
    <property type="match status" value="1"/>
</dbReference>
<evidence type="ECO:0000259" key="4">
    <source>
        <dbReference type="PROSITE" id="PS00662"/>
    </source>
</evidence>
<evidence type="ECO:0000256" key="3">
    <source>
        <dbReference type="ARBA" id="ARBA00022840"/>
    </source>
</evidence>
<evidence type="ECO:0000256" key="2">
    <source>
        <dbReference type="ARBA" id="ARBA00022741"/>
    </source>
</evidence>
<dbReference type="PANTHER" id="PTHR30258:SF2">
    <property type="entry name" value="COMG OPERON PROTEIN 1"/>
    <property type="match status" value="1"/>
</dbReference>
<name>A0ABU8C2R8_9GAMM</name>
<evidence type="ECO:0000313" key="5">
    <source>
        <dbReference type="EMBL" id="MEH8015832.1"/>
    </source>
</evidence>
<dbReference type="RefSeq" id="WP_335734252.1">
    <property type="nucleotide sequence ID" value="NZ_JALAAR010000001.1"/>
</dbReference>
<comment type="caution">
    <text evidence="5">The sequence shown here is derived from an EMBL/GenBank/DDBJ whole genome shotgun (WGS) entry which is preliminary data.</text>
</comment>
<keyword evidence="2" id="KW-0547">Nucleotide-binding</keyword>
<dbReference type="InterPro" id="IPR001482">
    <property type="entry name" value="T2SS/T4SS_dom"/>
</dbReference>
<dbReference type="PANTHER" id="PTHR30258">
    <property type="entry name" value="TYPE II SECRETION SYSTEM PROTEIN GSPE-RELATED"/>
    <property type="match status" value="1"/>
</dbReference>
<feature type="domain" description="Bacterial type II secretion system protein E" evidence="4">
    <location>
        <begin position="367"/>
        <end position="381"/>
    </location>
</feature>
<dbReference type="SUPFAM" id="SSF160246">
    <property type="entry name" value="EspE N-terminal domain-like"/>
    <property type="match status" value="1"/>
</dbReference>
<dbReference type="SMART" id="SM00382">
    <property type="entry name" value="AAA"/>
    <property type="match status" value="1"/>
</dbReference>
<comment type="similarity">
    <text evidence="1">Belongs to the GSP E family.</text>
</comment>
<keyword evidence="6" id="KW-1185">Reference proteome</keyword>
<reference evidence="5 6" key="1">
    <citation type="journal article" date="2023" name="Ecotoxicol. Environ. Saf.">
        <title>Mercury remediation potential of mercury-resistant strain Rheinheimera metallidurans sp. nov. isolated from a municipal waste dumping site.</title>
        <authorList>
            <person name="Yadav V."/>
            <person name="Manjhi A."/>
            <person name="Vadakedath N."/>
        </authorList>
    </citation>
    <scope>NUCLEOTIDE SEQUENCE [LARGE SCALE GENOMIC DNA]</scope>
    <source>
        <strain evidence="5 6">E-49</strain>
    </source>
</reference>
<dbReference type="PROSITE" id="PS00662">
    <property type="entry name" value="T2SP_E"/>
    <property type="match status" value="1"/>
</dbReference>
<dbReference type="InterPro" id="IPR003593">
    <property type="entry name" value="AAA+_ATPase"/>
</dbReference>
<dbReference type="Proteomes" id="UP001375382">
    <property type="component" value="Unassembled WGS sequence"/>
</dbReference>
<accession>A0ABU8C2R8</accession>
<dbReference type="Gene3D" id="3.40.50.300">
    <property type="entry name" value="P-loop containing nucleotide triphosphate hydrolases"/>
    <property type="match status" value="1"/>
</dbReference>
<evidence type="ECO:0000256" key="1">
    <source>
        <dbReference type="ARBA" id="ARBA00006611"/>
    </source>
</evidence>
<gene>
    <name evidence="5" type="ORF">MN202_01185</name>
</gene>
<dbReference type="InterPro" id="IPR037257">
    <property type="entry name" value="T2SS_E_N_sf"/>
</dbReference>